<keyword evidence="2" id="KW-0677">Repeat</keyword>
<dbReference type="PANTHER" id="PTHR45717">
    <property type="entry name" value="OS12G0527900 PROTEIN"/>
    <property type="match status" value="1"/>
</dbReference>
<dbReference type="EMBL" id="CM008047">
    <property type="protein sequence ID" value="PAN10392.1"/>
    <property type="molecule type" value="Genomic_DNA"/>
</dbReference>
<dbReference type="PANTHER" id="PTHR45717:SF17">
    <property type="entry name" value="PENTATRICOPEPTIDE REPEAT-CONTAINING PROTEIN MITOCHONDRIAL"/>
    <property type="match status" value="1"/>
</dbReference>
<gene>
    <name evidence="5" type="ORF">PAHAL_2G091200</name>
</gene>
<dbReference type="Gene3D" id="1.25.40.10">
    <property type="entry name" value="Tetratricopeptide repeat domain"/>
    <property type="match status" value="2"/>
</dbReference>
<dbReference type="GO" id="GO:0005739">
    <property type="term" value="C:mitochondrion"/>
    <property type="evidence" value="ECO:0007669"/>
    <property type="project" value="TreeGrafter"/>
</dbReference>
<dbReference type="SUPFAM" id="SSF48452">
    <property type="entry name" value="TPR-like"/>
    <property type="match status" value="1"/>
</dbReference>
<name>A0A2S3GWY5_9POAL</name>
<dbReference type="GO" id="GO:0003729">
    <property type="term" value="F:mRNA binding"/>
    <property type="evidence" value="ECO:0007669"/>
    <property type="project" value="UniProtKB-ARBA"/>
</dbReference>
<feature type="compositionally biased region" description="Basic and acidic residues" evidence="4">
    <location>
        <begin position="114"/>
        <end position="124"/>
    </location>
</feature>
<reference evidence="5" key="1">
    <citation type="submission" date="2018-04" db="EMBL/GenBank/DDBJ databases">
        <title>WGS assembly of Panicum hallii.</title>
        <authorList>
            <person name="Lovell J."/>
            <person name="Jenkins J."/>
            <person name="Lowry D."/>
            <person name="Mamidi S."/>
            <person name="Sreedasyam A."/>
            <person name="Weng X."/>
            <person name="Barry K."/>
            <person name="Bonette J."/>
            <person name="Campitelli B."/>
            <person name="Daum C."/>
            <person name="Gordon S."/>
            <person name="Gould B."/>
            <person name="Lipzen A."/>
            <person name="Macqueen A."/>
            <person name="Palacio-Mejia J."/>
            <person name="Plott C."/>
            <person name="Shakirov E."/>
            <person name="Shu S."/>
            <person name="Yoshinaga Y."/>
            <person name="Zane M."/>
            <person name="Rokhsar D."/>
            <person name="Grimwood J."/>
            <person name="Schmutz J."/>
            <person name="Juenger T."/>
        </authorList>
    </citation>
    <scope>NUCLEOTIDE SEQUENCE [LARGE SCALE GENOMIC DNA]</scope>
    <source>
        <strain evidence="5">FIL2</strain>
    </source>
</reference>
<keyword evidence="3" id="KW-0809">Transit peptide</keyword>
<dbReference type="AlphaFoldDB" id="A0A2S3GWY5"/>
<evidence type="ECO:0008006" key="6">
    <source>
        <dbReference type="Google" id="ProtNLM"/>
    </source>
</evidence>
<feature type="region of interest" description="Disordered" evidence="4">
    <location>
        <begin position="59"/>
        <end position="141"/>
    </location>
</feature>
<evidence type="ECO:0000256" key="3">
    <source>
        <dbReference type="ARBA" id="ARBA00022946"/>
    </source>
</evidence>
<dbReference type="Pfam" id="PF01535">
    <property type="entry name" value="PPR"/>
    <property type="match status" value="3"/>
</dbReference>
<proteinExistence type="inferred from homology"/>
<dbReference type="InterPro" id="IPR002885">
    <property type="entry name" value="PPR_rpt"/>
</dbReference>
<evidence type="ECO:0000256" key="1">
    <source>
        <dbReference type="ARBA" id="ARBA00007626"/>
    </source>
</evidence>
<protein>
    <recommendedName>
        <fullName evidence="6">Pentacotripeptide-repeat region of PRORP domain-containing protein</fullName>
    </recommendedName>
</protein>
<sequence length="630" mass="72319">MFKTAALRLLRDGGFRQSSQVLLAVNSETVAPLIRRFCSMPIESLTSCKVDGDALYQDAGDQPHDNSDCGSEPSHGISAVRKQGKNHGPKKKHGPSKRGRRGKKLPGRDGPSQEGRHHEMRLPGRDGLFQKGHHHEKKLPDTPAQPFLFQIVLDTPMSTLMTVLDTWVQAGNCLERNEVLMVLFHLRKQRLYSKALKFMDWIERRKLLNFEDRDYACHLDLIARNHGFEAAQKYIERVPTPFRNEVLYETLLVNCVCQDDVRKAQQVFNEIRELSLPLTVSACNQMILLYKRVARSKVVDILMLMEKENIKFSRFTYKLLIDLKGRSNDPLGMESVLNIMKDNGLEPDFATQTMVAKFYISGGLMEKAEEVIRAMEVSVKDSRDATRSLLDLYAILGRPDDVERIWNSYTNPKLEDFLAAIEAWSKLGRIKQVEETFEALVKTSPKLTSKYFNAMLNVYAKHKLLAKGKEFLERMYLDRCPINPLTWDAIVKLYANSGELAKADSFLANVTEENPDRYPLFGSYITLLRAYAKKADIHNSEKIFDRLKQIRYPGRQPPYNLLLAAYASAQVTPYGFRERMKADNVRPTKTDIECLRRLGFRERMKADNVRPTKTDIECLRRLDGLQTVEY</sequence>
<accession>A0A2S3GWY5</accession>
<dbReference type="Proteomes" id="UP000243499">
    <property type="component" value="Chromosome 2"/>
</dbReference>
<dbReference type="InterPro" id="IPR011990">
    <property type="entry name" value="TPR-like_helical_dom_sf"/>
</dbReference>
<dbReference type="Gramene" id="PAN10392">
    <property type="protein sequence ID" value="PAN10392"/>
    <property type="gene ID" value="PAHAL_2G091200"/>
</dbReference>
<evidence type="ECO:0000256" key="4">
    <source>
        <dbReference type="SAM" id="MobiDB-lite"/>
    </source>
</evidence>
<evidence type="ECO:0000256" key="2">
    <source>
        <dbReference type="ARBA" id="ARBA00022737"/>
    </source>
</evidence>
<evidence type="ECO:0000313" key="5">
    <source>
        <dbReference type="EMBL" id="PAN10392.1"/>
    </source>
</evidence>
<feature type="compositionally biased region" description="Basic residues" evidence="4">
    <location>
        <begin position="82"/>
        <end position="105"/>
    </location>
</feature>
<comment type="similarity">
    <text evidence="1">Belongs to the PPR family. P subfamily.</text>
</comment>
<organism evidence="5">
    <name type="scientific">Panicum hallii</name>
    <dbReference type="NCBI Taxonomy" id="206008"/>
    <lineage>
        <taxon>Eukaryota</taxon>
        <taxon>Viridiplantae</taxon>
        <taxon>Streptophyta</taxon>
        <taxon>Embryophyta</taxon>
        <taxon>Tracheophyta</taxon>
        <taxon>Spermatophyta</taxon>
        <taxon>Magnoliopsida</taxon>
        <taxon>Liliopsida</taxon>
        <taxon>Poales</taxon>
        <taxon>Poaceae</taxon>
        <taxon>PACMAD clade</taxon>
        <taxon>Panicoideae</taxon>
        <taxon>Panicodae</taxon>
        <taxon>Paniceae</taxon>
        <taxon>Panicinae</taxon>
        <taxon>Panicum</taxon>
        <taxon>Panicum sect. Panicum</taxon>
    </lineage>
</organism>